<dbReference type="KEGG" id="luo:HHL09_26200"/>
<dbReference type="EMBL" id="CP051774">
    <property type="protein sequence ID" value="QJE99123.1"/>
    <property type="molecule type" value="Genomic_DNA"/>
</dbReference>
<evidence type="ECO:0000313" key="2">
    <source>
        <dbReference type="EMBL" id="QJE99123.1"/>
    </source>
</evidence>
<feature type="region of interest" description="Disordered" evidence="1">
    <location>
        <begin position="1"/>
        <end position="38"/>
    </location>
</feature>
<feature type="compositionally biased region" description="Low complexity" evidence="1">
    <location>
        <begin position="11"/>
        <end position="21"/>
    </location>
</feature>
<evidence type="ECO:0000313" key="3">
    <source>
        <dbReference type="Proteomes" id="UP000501812"/>
    </source>
</evidence>
<reference evidence="2 3" key="1">
    <citation type="submission" date="2020-04" db="EMBL/GenBank/DDBJ databases">
        <title>Luteolibacter sp. G-1-1-1 isolated from soil.</title>
        <authorList>
            <person name="Dahal R.H."/>
        </authorList>
    </citation>
    <scope>NUCLEOTIDE SEQUENCE [LARGE SCALE GENOMIC DNA]</scope>
    <source>
        <strain evidence="2 3">G-1-1-1</strain>
    </source>
</reference>
<name>A0A858RSZ5_9BACT</name>
<gene>
    <name evidence="2" type="ORF">HHL09_26200</name>
</gene>
<dbReference type="AlphaFoldDB" id="A0A858RSZ5"/>
<proteinExistence type="predicted"/>
<protein>
    <submittedName>
        <fullName evidence="2">Uncharacterized protein</fullName>
    </submittedName>
</protein>
<evidence type="ECO:0000256" key="1">
    <source>
        <dbReference type="SAM" id="MobiDB-lite"/>
    </source>
</evidence>
<dbReference type="Proteomes" id="UP000501812">
    <property type="component" value="Chromosome"/>
</dbReference>
<keyword evidence="3" id="KW-1185">Reference proteome</keyword>
<dbReference type="RefSeq" id="WP_169457609.1">
    <property type="nucleotide sequence ID" value="NZ_CP051774.1"/>
</dbReference>
<organism evidence="2 3">
    <name type="scientific">Luteolibacter luteus</name>
    <dbReference type="NCBI Taxonomy" id="2728835"/>
    <lineage>
        <taxon>Bacteria</taxon>
        <taxon>Pseudomonadati</taxon>
        <taxon>Verrucomicrobiota</taxon>
        <taxon>Verrucomicrobiia</taxon>
        <taxon>Verrucomicrobiales</taxon>
        <taxon>Verrucomicrobiaceae</taxon>
        <taxon>Luteolibacter</taxon>
    </lineage>
</organism>
<sequence>MKKVAKKIAGKKVAAAGPGAKDNAPEPPCPEMDPRAGDKTPEVVAWYFRHRPEEAEARYKGRVFGKSGL</sequence>
<feature type="compositionally biased region" description="Basic residues" evidence="1">
    <location>
        <begin position="1"/>
        <end position="10"/>
    </location>
</feature>
<accession>A0A858RSZ5</accession>